<organism evidence="1">
    <name type="scientific">Manihot esculenta</name>
    <name type="common">Cassava</name>
    <name type="synonym">Jatropha manihot</name>
    <dbReference type="NCBI Taxonomy" id="3983"/>
    <lineage>
        <taxon>Eukaryota</taxon>
        <taxon>Viridiplantae</taxon>
        <taxon>Streptophyta</taxon>
        <taxon>Embryophyta</taxon>
        <taxon>Tracheophyta</taxon>
        <taxon>Spermatophyta</taxon>
        <taxon>Magnoliopsida</taxon>
        <taxon>eudicotyledons</taxon>
        <taxon>Gunneridae</taxon>
        <taxon>Pentapetalae</taxon>
        <taxon>rosids</taxon>
        <taxon>fabids</taxon>
        <taxon>Malpighiales</taxon>
        <taxon>Euphorbiaceae</taxon>
        <taxon>Crotonoideae</taxon>
        <taxon>Manihoteae</taxon>
        <taxon>Manihot</taxon>
    </lineage>
</organism>
<dbReference type="EMBL" id="CM004401">
    <property type="protein sequence ID" value="OAY27888.1"/>
    <property type="molecule type" value="Genomic_DNA"/>
</dbReference>
<protein>
    <submittedName>
        <fullName evidence="1">Uncharacterized protein</fullName>
    </submittedName>
</protein>
<sequence length="46" mass="5388">MLFLLLLAFFLFVFVKKRTVSVGFGNLFVVYRNLVFLLQIITHTHA</sequence>
<evidence type="ECO:0000313" key="1">
    <source>
        <dbReference type="EMBL" id="OAY27888.1"/>
    </source>
</evidence>
<gene>
    <name evidence="1" type="ORF">MANES_15G024200</name>
</gene>
<reference evidence="1" key="1">
    <citation type="submission" date="2016-02" db="EMBL/GenBank/DDBJ databases">
        <title>WGS assembly of Manihot esculenta.</title>
        <authorList>
            <person name="Bredeson J.V."/>
            <person name="Prochnik S.E."/>
            <person name="Lyons J.B."/>
            <person name="Schmutz J."/>
            <person name="Grimwood J."/>
            <person name="Vrebalov J."/>
            <person name="Bart R.S."/>
            <person name="Amuge T."/>
            <person name="Ferguson M.E."/>
            <person name="Green R."/>
            <person name="Putnam N."/>
            <person name="Stites J."/>
            <person name="Rounsley S."/>
            <person name="Rokhsar D.S."/>
        </authorList>
    </citation>
    <scope>NUCLEOTIDE SEQUENCE [LARGE SCALE GENOMIC DNA]</scope>
    <source>
        <tissue evidence="1">Leaf</tissue>
    </source>
</reference>
<name>A0A2C9UDC5_MANES</name>
<proteinExistence type="predicted"/>
<dbReference type="AlphaFoldDB" id="A0A2C9UDC5"/>
<accession>A0A2C9UDC5</accession>